<dbReference type="NCBIfam" id="TIGR04352">
    <property type="entry name" value="HprK_rel_A"/>
    <property type="match status" value="1"/>
</dbReference>
<dbReference type="Gene3D" id="3.40.50.300">
    <property type="entry name" value="P-loop containing nucleotide triphosphate hydrolases"/>
    <property type="match status" value="1"/>
</dbReference>
<name>A0ABV7D2N5_9PROT</name>
<keyword evidence="2" id="KW-1185">Reference proteome</keyword>
<proteinExistence type="predicted"/>
<dbReference type="Proteomes" id="UP001595444">
    <property type="component" value="Unassembled WGS sequence"/>
</dbReference>
<reference evidence="2" key="1">
    <citation type="journal article" date="2019" name="Int. J. Syst. Evol. Microbiol.">
        <title>The Global Catalogue of Microorganisms (GCM) 10K type strain sequencing project: providing services to taxonomists for standard genome sequencing and annotation.</title>
        <authorList>
            <consortium name="The Broad Institute Genomics Platform"/>
            <consortium name="The Broad Institute Genome Sequencing Center for Infectious Disease"/>
            <person name="Wu L."/>
            <person name="Ma J."/>
        </authorList>
    </citation>
    <scope>NUCLEOTIDE SEQUENCE [LARGE SCALE GENOMIC DNA]</scope>
    <source>
        <strain evidence="2">KCTC 62164</strain>
    </source>
</reference>
<keyword evidence="1" id="KW-0418">Kinase</keyword>
<dbReference type="RefSeq" id="WP_194211870.1">
    <property type="nucleotide sequence ID" value="NZ_CP061205.1"/>
</dbReference>
<comment type="caution">
    <text evidence="1">The sequence shown here is derived from an EMBL/GenBank/DDBJ whole genome shotgun (WGS) entry which is preliminary data.</text>
</comment>
<dbReference type="InterPro" id="IPR027600">
    <property type="entry name" value="HprK-rel_A"/>
</dbReference>
<sequence length="310" mass="34184">MIEFRRARDFSRDEILGAMKQGTLEMSLGPFTTLVKANSPSLLEFFYDAYRDVPVRLVMQDVTDITLEMRAPTIVRRYIRKQIIPDPGFQVPAIPLPESMAALSFEMGLNLAVALKCCRYVTFHAGVVAGPKGAILMCAASGGGKSTLVSALMEEGYRLYSDEFGLLNLQTAKLHAYPRPISLKGSSIPIVRDMSGPDWMTPALTGTPKGQIAYRRPRPEDILNENPVAVTRLIFFPRFQEGARPAARKMAKSEAIMRLIPSSTNYHLLGEEAFTALANMVAGAEAYELVYGNTRDSLVMVKDLAAKVMV</sequence>
<dbReference type="EMBL" id="JBHRSL010000002">
    <property type="protein sequence ID" value="MFC3051185.1"/>
    <property type="molecule type" value="Genomic_DNA"/>
</dbReference>
<dbReference type="GO" id="GO:0016301">
    <property type="term" value="F:kinase activity"/>
    <property type="evidence" value="ECO:0007669"/>
    <property type="project" value="UniProtKB-KW"/>
</dbReference>
<evidence type="ECO:0000313" key="2">
    <source>
        <dbReference type="Proteomes" id="UP001595444"/>
    </source>
</evidence>
<gene>
    <name evidence="1" type="ORF">ACFOKA_04635</name>
</gene>
<accession>A0ABV7D2N5</accession>
<protein>
    <submittedName>
        <fullName evidence="1">HprK-related kinase A</fullName>
    </submittedName>
</protein>
<dbReference type="SUPFAM" id="SSF53795">
    <property type="entry name" value="PEP carboxykinase-like"/>
    <property type="match status" value="1"/>
</dbReference>
<organism evidence="1 2">
    <name type="scientific">Kordiimonas pumila</name>
    <dbReference type="NCBI Taxonomy" id="2161677"/>
    <lineage>
        <taxon>Bacteria</taxon>
        <taxon>Pseudomonadati</taxon>
        <taxon>Pseudomonadota</taxon>
        <taxon>Alphaproteobacteria</taxon>
        <taxon>Kordiimonadales</taxon>
        <taxon>Kordiimonadaceae</taxon>
        <taxon>Kordiimonas</taxon>
    </lineage>
</organism>
<dbReference type="InterPro" id="IPR027417">
    <property type="entry name" value="P-loop_NTPase"/>
</dbReference>
<keyword evidence="1" id="KW-0808">Transferase</keyword>
<evidence type="ECO:0000313" key="1">
    <source>
        <dbReference type="EMBL" id="MFC3051185.1"/>
    </source>
</evidence>